<reference evidence="2" key="2">
    <citation type="submission" date="2023-02" db="EMBL/GenBank/DDBJ databases">
        <authorList>
            <person name="Swenson N.G."/>
            <person name="Wegrzyn J.L."/>
            <person name="Mcevoy S.L."/>
        </authorList>
    </citation>
    <scope>NUCLEOTIDE SEQUENCE</scope>
    <source>
        <strain evidence="2">91603</strain>
        <tissue evidence="2">Leaf</tissue>
    </source>
</reference>
<name>A0AAD5IAJ1_ACENE</name>
<proteinExistence type="predicted"/>
<dbReference type="AlphaFoldDB" id="A0AAD5IAJ1"/>
<dbReference type="Proteomes" id="UP001064489">
    <property type="component" value="Chromosome 12"/>
</dbReference>
<protein>
    <recommendedName>
        <fullName evidence="1">Reverse transcriptase/retrotransposon-derived protein RNase H-like domain-containing protein</fullName>
    </recommendedName>
</protein>
<dbReference type="InterPro" id="IPR043502">
    <property type="entry name" value="DNA/RNA_pol_sf"/>
</dbReference>
<keyword evidence="3" id="KW-1185">Reference proteome</keyword>
<dbReference type="SUPFAM" id="SSF56672">
    <property type="entry name" value="DNA/RNA polymerases"/>
    <property type="match status" value="1"/>
</dbReference>
<dbReference type="InterPro" id="IPR041577">
    <property type="entry name" value="RT_RNaseH_2"/>
</dbReference>
<feature type="domain" description="Reverse transcriptase/retrotransposon-derived protein RNase H-like" evidence="1">
    <location>
        <begin position="2"/>
        <end position="45"/>
    </location>
</feature>
<organism evidence="2 3">
    <name type="scientific">Acer negundo</name>
    <name type="common">Box elder</name>
    <dbReference type="NCBI Taxonomy" id="4023"/>
    <lineage>
        <taxon>Eukaryota</taxon>
        <taxon>Viridiplantae</taxon>
        <taxon>Streptophyta</taxon>
        <taxon>Embryophyta</taxon>
        <taxon>Tracheophyta</taxon>
        <taxon>Spermatophyta</taxon>
        <taxon>Magnoliopsida</taxon>
        <taxon>eudicotyledons</taxon>
        <taxon>Gunneridae</taxon>
        <taxon>Pentapetalae</taxon>
        <taxon>rosids</taxon>
        <taxon>malvids</taxon>
        <taxon>Sapindales</taxon>
        <taxon>Sapindaceae</taxon>
        <taxon>Hippocastanoideae</taxon>
        <taxon>Acereae</taxon>
        <taxon>Acer</taxon>
    </lineage>
</organism>
<accession>A0AAD5IAJ1</accession>
<dbReference type="EMBL" id="JAJSOW010000107">
    <property type="protein sequence ID" value="KAI9157091.1"/>
    <property type="molecule type" value="Genomic_DNA"/>
</dbReference>
<comment type="caution">
    <text evidence="2">The sequence shown here is derived from an EMBL/GenBank/DDBJ whole genome shotgun (WGS) entry which is preliminary data.</text>
</comment>
<gene>
    <name evidence="2" type="ORF">LWI28_016820</name>
</gene>
<evidence type="ECO:0000259" key="1">
    <source>
        <dbReference type="Pfam" id="PF17919"/>
    </source>
</evidence>
<sequence>MTTTLVLTLPDFNQPFVVETNACDTGIWVVLMQQGRPLAFISKKIGVIYIRKRIASNSYFHFLYFEYNLGDYTVHTEASHVLVVVDGNQGVSDGSTRVLRAPEELRAPERSTRELRELERVLRAPERSTWELRAPEFHEGAEGTREGAVGAGVFHEVAEGAEGRVHKGTGFLNGPMRHSTWTYTLQAVHWRGLGEGLMRAGPVPDYDQMGLVRTPQWVVPQRVEEQLGRVRQLTGLSMMEGPR</sequence>
<evidence type="ECO:0000313" key="2">
    <source>
        <dbReference type="EMBL" id="KAI9157091.1"/>
    </source>
</evidence>
<dbReference type="Pfam" id="PF17919">
    <property type="entry name" value="RT_RNaseH_2"/>
    <property type="match status" value="1"/>
</dbReference>
<reference evidence="2" key="1">
    <citation type="journal article" date="2022" name="Plant J.">
        <title>Strategies of tolerance reflected in two North American maple genomes.</title>
        <authorList>
            <person name="McEvoy S.L."/>
            <person name="Sezen U.U."/>
            <person name="Trouern-Trend A."/>
            <person name="McMahon S.M."/>
            <person name="Schaberg P.G."/>
            <person name="Yang J."/>
            <person name="Wegrzyn J.L."/>
            <person name="Swenson N.G."/>
        </authorList>
    </citation>
    <scope>NUCLEOTIDE SEQUENCE</scope>
    <source>
        <strain evidence="2">91603</strain>
    </source>
</reference>
<evidence type="ECO:0000313" key="3">
    <source>
        <dbReference type="Proteomes" id="UP001064489"/>
    </source>
</evidence>